<dbReference type="Proteomes" id="UP000593719">
    <property type="component" value="Chromosome"/>
</dbReference>
<dbReference type="KEGG" id="ssei:FJR45_06670"/>
<feature type="compositionally biased region" description="Basic and acidic residues" evidence="1">
    <location>
        <begin position="63"/>
        <end position="74"/>
    </location>
</feature>
<keyword evidence="2" id="KW-0732">Signal</keyword>
<sequence>MKVAALLIVALSTMLLANSVGIDESKHKTKDKSHQKSQDTTTTDEKSKTISKERGYETSQGSEKSKSKEKEQTLSKETSQSKSYSKSIKRVIDMQATVMMPEVDYLIEKFIDHHMQDPRTFLEWLVIKEVDLPDSFVAMERQEQMMQKLNSYSYMDTYTNQQIGNNLSRNGAIDNGTRMGYKHQAYGMSVLLMKKFSKKYNKLFNEFFSIYGLPKADVMVRSNDIPQYLISLEFYKSRFYADVSGAWRGNFVFTIKNFFENDLKFFSKNYIIHAQPQEGKFLLMKKSQPIIEISTLRELHYYGDLIFMRDFGGEMSSKNVAVVDRVLDADGIKLSRTNQHNKFDDYFKKLIKLYIEAFSNINIDNKNSSYSLEELQFRVREYLYKKFHKKDDFLERYLEDPSDFWRPRKKDLLLLPRVKTTYNDVIFSKNEGIMLNQKISFQIESSDSVQESFNRSMREAQSKKFVESVKRAINQFQRENKQDMARLAMQLANKIVHNKNYSIKQDQIAKASTSTDILKNMLDVVK</sequence>
<dbReference type="AlphaFoldDB" id="A0A7M1B1L1"/>
<organism evidence="3 4">
    <name type="scientific">Sulfurimonas sediminis</name>
    <dbReference type="NCBI Taxonomy" id="2590020"/>
    <lineage>
        <taxon>Bacteria</taxon>
        <taxon>Pseudomonadati</taxon>
        <taxon>Campylobacterota</taxon>
        <taxon>Epsilonproteobacteria</taxon>
        <taxon>Campylobacterales</taxon>
        <taxon>Sulfurimonadaceae</taxon>
        <taxon>Sulfurimonas</taxon>
    </lineage>
</organism>
<reference evidence="3 4" key="1">
    <citation type="submission" date="2019-06" db="EMBL/GenBank/DDBJ databases">
        <title>Sulfurimonas gotlandica sp. nov., a chemoautotrophic and psychrotolerant epsilonproteobacterium isolated from a pelagic redoxcline, and an emended description of the genus Sulfurimonas.</title>
        <authorList>
            <person name="Wang S."/>
            <person name="Jiang L."/>
            <person name="Shao Z."/>
        </authorList>
    </citation>
    <scope>NUCLEOTIDE SEQUENCE [LARGE SCALE GENOMIC DNA]</scope>
    <source>
        <strain evidence="3 4">S2-6</strain>
    </source>
</reference>
<proteinExistence type="predicted"/>
<evidence type="ECO:0000256" key="2">
    <source>
        <dbReference type="SAM" id="SignalP"/>
    </source>
</evidence>
<evidence type="ECO:0000313" key="4">
    <source>
        <dbReference type="Proteomes" id="UP000593719"/>
    </source>
</evidence>
<dbReference type="RefSeq" id="WP_193149785.1">
    <property type="nucleotide sequence ID" value="NZ_CP041235.1"/>
</dbReference>
<keyword evidence="4" id="KW-1185">Reference proteome</keyword>
<name>A0A7M1B1L1_9BACT</name>
<feature type="chain" id="PRO_5033032900" evidence="2">
    <location>
        <begin position="18"/>
        <end position="526"/>
    </location>
</feature>
<accession>A0A7M1B1L1</accession>
<feature type="region of interest" description="Disordered" evidence="1">
    <location>
        <begin position="22"/>
        <end position="81"/>
    </location>
</feature>
<protein>
    <submittedName>
        <fullName evidence="3">Uncharacterized protein</fullName>
    </submittedName>
</protein>
<feature type="signal peptide" evidence="2">
    <location>
        <begin position="1"/>
        <end position="17"/>
    </location>
</feature>
<evidence type="ECO:0000256" key="1">
    <source>
        <dbReference type="SAM" id="MobiDB-lite"/>
    </source>
</evidence>
<feature type="compositionally biased region" description="Basic and acidic residues" evidence="1">
    <location>
        <begin position="32"/>
        <end position="56"/>
    </location>
</feature>
<evidence type="ECO:0000313" key="3">
    <source>
        <dbReference type="EMBL" id="QOP43649.1"/>
    </source>
</evidence>
<dbReference type="EMBL" id="CP041235">
    <property type="protein sequence ID" value="QOP43649.1"/>
    <property type="molecule type" value="Genomic_DNA"/>
</dbReference>
<gene>
    <name evidence="3" type="ORF">FJR45_06670</name>
</gene>